<gene>
    <name evidence="6" type="ORF">ACFO8L_14095</name>
</gene>
<proteinExistence type="predicted"/>
<dbReference type="PRINTS" id="PR00420">
    <property type="entry name" value="RNGMNOXGNASE"/>
</dbReference>
<evidence type="ECO:0000259" key="5">
    <source>
        <dbReference type="Pfam" id="PF01494"/>
    </source>
</evidence>
<feature type="transmembrane region" description="Helical" evidence="4">
    <location>
        <begin position="6"/>
        <end position="26"/>
    </location>
</feature>
<keyword evidence="7" id="KW-1185">Reference proteome</keyword>
<evidence type="ECO:0000313" key="7">
    <source>
        <dbReference type="Proteomes" id="UP001595891"/>
    </source>
</evidence>
<dbReference type="PANTHER" id="PTHR43004:SF19">
    <property type="entry name" value="BINDING MONOOXYGENASE, PUTATIVE (JCVI)-RELATED"/>
    <property type="match status" value="1"/>
</dbReference>
<dbReference type="InterPro" id="IPR002938">
    <property type="entry name" value="FAD-bd"/>
</dbReference>
<dbReference type="InterPro" id="IPR050641">
    <property type="entry name" value="RIFMO-like"/>
</dbReference>
<dbReference type="Gene3D" id="3.30.9.10">
    <property type="entry name" value="D-Amino Acid Oxidase, subunit A, domain 2"/>
    <property type="match status" value="1"/>
</dbReference>
<accession>A0ABV9EFC9</accession>
<dbReference type="InterPro" id="IPR036188">
    <property type="entry name" value="FAD/NAD-bd_sf"/>
</dbReference>
<evidence type="ECO:0000256" key="4">
    <source>
        <dbReference type="SAM" id="Phobius"/>
    </source>
</evidence>
<evidence type="ECO:0000313" key="6">
    <source>
        <dbReference type="EMBL" id="MFC4587221.1"/>
    </source>
</evidence>
<dbReference type="Proteomes" id="UP001595891">
    <property type="component" value="Unassembled WGS sequence"/>
</dbReference>
<dbReference type="Gene3D" id="3.50.50.60">
    <property type="entry name" value="FAD/NAD(P)-binding domain"/>
    <property type="match status" value="1"/>
</dbReference>
<protein>
    <submittedName>
        <fullName evidence="6">FAD-dependent oxidoreductase</fullName>
    </submittedName>
</protein>
<keyword evidence="2" id="KW-0285">Flavoprotein</keyword>
<dbReference type="RefSeq" id="WP_262844936.1">
    <property type="nucleotide sequence ID" value="NZ_JANZYP010000035.1"/>
</dbReference>
<dbReference type="Gene3D" id="3.40.30.120">
    <property type="match status" value="1"/>
</dbReference>
<keyword evidence="4" id="KW-0472">Membrane</keyword>
<organism evidence="6 7">
    <name type="scientific">Sphaerisporangium corydalis</name>
    <dbReference type="NCBI Taxonomy" id="1441875"/>
    <lineage>
        <taxon>Bacteria</taxon>
        <taxon>Bacillati</taxon>
        <taxon>Actinomycetota</taxon>
        <taxon>Actinomycetes</taxon>
        <taxon>Streptosporangiales</taxon>
        <taxon>Streptosporangiaceae</taxon>
        <taxon>Sphaerisporangium</taxon>
    </lineage>
</organism>
<keyword evidence="4" id="KW-1133">Transmembrane helix</keyword>
<evidence type="ECO:0000256" key="2">
    <source>
        <dbReference type="ARBA" id="ARBA00022630"/>
    </source>
</evidence>
<name>A0ABV9EFC9_9ACTN</name>
<keyword evidence="4" id="KW-0812">Transmembrane</keyword>
<dbReference type="PANTHER" id="PTHR43004">
    <property type="entry name" value="TRK SYSTEM POTASSIUM UPTAKE PROTEIN"/>
    <property type="match status" value="1"/>
</dbReference>
<comment type="cofactor">
    <cofactor evidence="1">
        <name>FAD</name>
        <dbReference type="ChEBI" id="CHEBI:57692"/>
    </cofactor>
</comment>
<evidence type="ECO:0000256" key="1">
    <source>
        <dbReference type="ARBA" id="ARBA00001974"/>
    </source>
</evidence>
<sequence>METESTSVLIVGGGLAGLSAAVFLSWRGVPALLVERHTGSSPHPRAVGFTPRTLELYRAAGLGPRVPQAPPGLRLRRARVRSLAGEWFEESSWTPGADDGPTIEQSPCTGAAIAQDRLEPLLRDRAVELGADVRFGTELVSWHQDADGVRAVLRTRDGAEHRVRSDYLIAADGTRSPVREALKIGRSGRGHLRTSRSVLFTAPLEEYLKAGVSQFEIDRPGLQGFLTTYGDGRWVLMFADDEDRDEDTLKAMVLQAIGRTDLPVELVTTGRWELGALVADRFTSGRVFLAGDAAHTLPPSRGGYGANTGIEDVHNLAWKLSAVLSGESAPGLLGTYEPERHPIAWLRHEQIFARADYSRHAGGAAGATIIDDEAMEFGQLYRSAAVLSAGDDLPPAARPEQWAGQPGTRAPHLWLTRDGERLSTLDLFQRGWVLLSGNDHWAAAAGRAGELTGVPVDHQRIGGTLLPDEPEAFPRAFGLSADGAALVRPDGYIAWRSRDLPAEPAGALTEALSQVSFATHTATTAPAA</sequence>
<dbReference type="SUPFAM" id="SSF51905">
    <property type="entry name" value="FAD/NAD(P)-binding domain"/>
    <property type="match status" value="1"/>
</dbReference>
<feature type="domain" description="FAD-binding" evidence="5">
    <location>
        <begin position="6"/>
        <end position="345"/>
    </location>
</feature>
<dbReference type="Pfam" id="PF01494">
    <property type="entry name" value="FAD_binding_3"/>
    <property type="match status" value="1"/>
</dbReference>
<dbReference type="EMBL" id="JBHSFN010000007">
    <property type="protein sequence ID" value="MFC4587221.1"/>
    <property type="molecule type" value="Genomic_DNA"/>
</dbReference>
<reference evidence="7" key="1">
    <citation type="journal article" date="2019" name="Int. J. Syst. Evol. Microbiol.">
        <title>The Global Catalogue of Microorganisms (GCM) 10K type strain sequencing project: providing services to taxonomists for standard genome sequencing and annotation.</title>
        <authorList>
            <consortium name="The Broad Institute Genomics Platform"/>
            <consortium name="The Broad Institute Genome Sequencing Center for Infectious Disease"/>
            <person name="Wu L."/>
            <person name="Ma J."/>
        </authorList>
    </citation>
    <scope>NUCLEOTIDE SEQUENCE [LARGE SCALE GENOMIC DNA]</scope>
    <source>
        <strain evidence="7">CCUG 49560</strain>
    </source>
</reference>
<dbReference type="Pfam" id="PF21274">
    <property type="entry name" value="Rng_hyd_C"/>
    <property type="match status" value="1"/>
</dbReference>
<comment type="caution">
    <text evidence="6">The sequence shown here is derived from an EMBL/GenBank/DDBJ whole genome shotgun (WGS) entry which is preliminary data.</text>
</comment>
<keyword evidence="3" id="KW-0274">FAD</keyword>
<evidence type="ECO:0000256" key="3">
    <source>
        <dbReference type="ARBA" id="ARBA00022827"/>
    </source>
</evidence>